<evidence type="ECO:0008006" key="3">
    <source>
        <dbReference type="Google" id="ProtNLM"/>
    </source>
</evidence>
<accession>A0ABW5IPY0</accession>
<protein>
    <recommendedName>
        <fullName evidence="3">STAS/SEC14 domain-containing protein</fullName>
    </recommendedName>
</protein>
<comment type="caution">
    <text evidence="1">The sequence shown here is derived from an EMBL/GenBank/DDBJ whole genome shotgun (WGS) entry which is preliminary data.</text>
</comment>
<sequence length="143" mass="16523">MIISTDNKISRIELLCDGQILRLTWLQQPDDHKFKEAFSAFLEIAKKYKVKSLISDNSKGININISLQRWITEICAIYLPQLEVKRYARIITQDAFQQLVTYKVHDSLNSMVRNELDLRIFTEVETGMDWLLSESIASASNIA</sequence>
<evidence type="ECO:0000313" key="1">
    <source>
        <dbReference type="EMBL" id="MFD2515707.1"/>
    </source>
</evidence>
<organism evidence="1 2">
    <name type="scientific">Pontibacter locisalis</name>
    <dbReference type="NCBI Taxonomy" id="1719035"/>
    <lineage>
        <taxon>Bacteria</taxon>
        <taxon>Pseudomonadati</taxon>
        <taxon>Bacteroidota</taxon>
        <taxon>Cytophagia</taxon>
        <taxon>Cytophagales</taxon>
        <taxon>Hymenobacteraceae</taxon>
        <taxon>Pontibacter</taxon>
    </lineage>
</organism>
<proteinExistence type="predicted"/>
<gene>
    <name evidence="1" type="ORF">ACFSRY_17675</name>
</gene>
<dbReference type="EMBL" id="JBHULU010000021">
    <property type="protein sequence ID" value="MFD2515707.1"/>
    <property type="molecule type" value="Genomic_DNA"/>
</dbReference>
<name>A0ABW5IPY0_9BACT</name>
<evidence type="ECO:0000313" key="2">
    <source>
        <dbReference type="Proteomes" id="UP001597544"/>
    </source>
</evidence>
<dbReference type="Proteomes" id="UP001597544">
    <property type="component" value="Unassembled WGS sequence"/>
</dbReference>
<keyword evidence="2" id="KW-1185">Reference proteome</keyword>
<reference evidence="2" key="1">
    <citation type="journal article" date="2019" name="Int. J. Syst. Evol. Microbiol.">
        <title>The Global Catalogue of Microorganisms (GCM) 10K type strain sequencing project: providing services to taxonomists for standard genome sequencing and annotation.</title>
        <authorList>
            <consortium name="The Broad Institute Genomics Platform"/>
            <consortium name="The Broad Institute Genome Sequencing Center for Infectious Disease"/>
            <person name="Wu L."/>
            <person name="Ma J."/>
        </authorList>
    </citation>
    <scope>NUCLEOTIDE SEQUENCE [LARGE SCALE GENOMIC DNA]</scope>
    <source>
        <strain evidence="2">KCTC 42498</strain>
    </source>
</reference>
<dbReference type="RefSeq" id="WP_377510974.1">
    <property type="nucleotide sequence ID" value="NZ_JBHULU010000021.1"/>
</dbReference>